<reference evidence="1" key="1">
    <citation type="submission" date="2019-09" db="EMBL/GenBank/DDBJ databases">
        <authorList>
            <person name="Rodrigo-Torres L."/>
            <person name="Arahal R. D."/>
            <person name="Lucena T."/>
        </authorList>
    </citation>
    <scope>NUCLEOTIDE SEQUENCE</scope>
    <source>
        <strain evidence="1">ISS653</strain>
    </source>
</reference>
<evidence type="ECO:0000313" key="1">
    <source>
        <dbReference type="EMBL" id="VVV01497.1"/>
    </source>
</evidence>
<gene>
    <name evidence="1" type="ORF">FVB9532_02789</name>
</gene>
<protein>
    <submittedName>
        <fullName evidence="1">Uncharacterized protein</fullName>
    </submittedName>
</protein>
<dbReference type="EMBL" id="CABVMM010000011">
    <property type="protein sequence ID" value="VVV01497.1"/>
    <property type="molecule type" value="Genomic_DNA"/>
</dbReference>
<evidence type="ECO:0000313" key="2">
    <source>
        <dbReference type="Proteomes" id="UP000356253"/>
    </source>
</evidence>
<dbReference type="Proteomes" id="UP000356253">
    <property type="component" value="Unassembled WGS sequence"/>
</dbReference>
<keyword evidence="2" id="KW-1185">Reference proteome</keyword>
<accession>A0AC61YAF7</accession>
<name>A0AC61YAF7_9FLAO</name>
<sequence>MKKIILLMLLSILMSCSVDDNLDSVSDSNEMNESQENVQEDLNLKNERNYTANNSFTLSNCLTGELDLDIFLNSEVEKSEFGDDLLGIISTTYSFTYDGVRPFTDDNFDNSCDSYSLRLEIAKGDIDPSTGEPHGIPRCYVLRPVSEAYPLVYYNLSFFGSSRKSFDVYTKGSWNCFYYRFILEGEECGYIFYKENPFDPDNPIMYDNTFDCNAFSDWIYYQS</sequence>
<comment type="caution">
    <text evidence="1">The sequence shown here is derived from an EMBL/GenBank/DDBJ whole genome shotgun (WGS) entry which is preliminary data.</text>
</comment>
<organism evidence="1 2">
    <name type="scientific">Mesonia oceanica</name>
    <dbReference type="NCBI Taxonomy" id="2687242"/>
    <lineage>
        <taxon>Bacteria</taxon>
        <taxon>Pseudomonadati</taxon>
        <taxon>Bacteroidota</taxon>
        <taxon>Flavobacteriia</taxon>
        <taxon>Flavobacteriales</taxon>
        <taxon>Flavobacteriaceae</taxon>
        <taxon>Mesonia</taxon>
    </lineage>
</organism>
<proteinExistence type="predicted"/>